<gene>
    <name evidence="1" type="ORF">FLP_00235</name>
</gene>
<sequence>MSLGQQWFILNYKVLINAIALAPIEAVSFYVRLSGIKDIADSGKQLLIMTRNVLICHECQILKMSCCQIVFVVPT</sequence>
<evidence type="ECO:0000313" key="1">
    <source>
        <dbReference type="EMBL" id="OCB78171.1"/>
    </source>
</evidence>
<comment type="caution">
    <text evidence="1">The sequence shown here is derived from an EMBL/GenBank/DDBJ whole genome shotgun (WGS) entry which is preliminary data.</text>
</comment>
<dbReference type="Proteomes" id="UP000093343">
    <property type="component" value="Unassembled WGS sequence"/>
</dbReference>
<proteinExistence type="predicted"/>
<organism evidence="1 2">
    <name type="scientific">Flavobacterium piscis</name>
    <dbReference type="NCBI Taxonomy" id="1114874"/>
    <lineage>
        <taxon>Bacteria</taxon>
        <taxon>Pseudomonadati</taxon>
        <taxon>Bacteroidota</taxon>
        <taxon>Flavobacteriia</taxon>
        <taxon>Flavobacteriales</taxon>
        <taxon>Flavobacteriaceae</taxon>
        <taxon>Flavobacterium</taxon>
    </lineage>
</organism>
<accession>A0ABX2XUB8</accession>
<protein>
    <submittedName>
        <fullName evidence="1">Uncharacterized protein</fullName>
    </submittedName>
</protein>
<evidence type="ECO:0000313" key="2">
    <source>
        <dbReference type="Proteomes" id="UP000093343"/>
    </source>
</evidence>
<keyword evidence="2" id="KW-1185">Reference proteome</keyword>
<dbReference type="EMBL" id="LVEN01000001">
    <property type="protein sequence ID" value="OCB78171.1"/>
    <property type="molecule type" value="Genomic_DNA"/>
</dbReference>
<reference evidence="2" key="1">
    <citation type="submission" date="2016-03" db="EMBL/GenBank/DDBJ databases">
        <title>Draft genome sequence of Paenibacillus glacialis DSM 22343.</title>
        <authorList>
            <person name="Shin S.-K."/>
            <person name="Yi H."/>
        </authorList>
    </citation>
    <scope>NUCLEOTIDE SEQUENCE [LARGE SCALE GENOMIC DNA]</scope>
    <source>
        <strain evidence="2">CCUG 60099</strain>
    </source>
</reference>
<name>A0ABX2XUB8_9FLAO</name>